<proteinExistence type="predicted"/>
<evidence type="ECO:0000313" key="2">
    <source>
        <dbReference type="Proteomes" id="UP000242175"/>
    </source>
</evidence>
<keyword evidence="2" id="KW-1185">Reference proteome</keyword>
<name>A0A220VE14_9GAMM</name>
<gene>
    <name evidence="1" type="ORF">CF386_06260</name>
</gene>
<evidence type="ECO:0000313" key="1">
    <source>
        <dbReference type="EMBL" id="ASK78634.1"/>
    </source>
</evidence>
<dbReference type="RefSeq" id="WP_089073542.1">
    <property type="nucleotide sequence ID" value="NZ_CBCSAM010000001.1"/>
</dbReference>
<protein>
    <recommendedName>
        <fullName evidence="3">Aminoglycoside phosphotransferase domain-containing protein</fullName>
    </recommendedName>
</protein>
<accession>A0A220VE14</accession>
<dbReference type="SUPFAM" id="SSF56112">
    <property type="entry name" value="Protein kinase-like (PK-like)"/>
    <property type="match status" value="1"/>
</dbReference>
<dbReference type="KEGG" id="pmai:CF386_06260"/>
<dbReference type="EMBL" id="CP022355">
    <property type="protein sequence ID" value="ASK78634.1"/>
    <property type="molecule type" value="Genomic_DNA"/>
</dbReference>
<dbReference type="InterPro" id="IPR011009">
    <property type="entry name" value="Kinase-like_dom_sf"/>
</dbReference>
<sequence>MNSVHKLFYDWAFLNAQDKIIEYAFLEGGMSSEVLYFKTQNKQLVWKKSNEELPKLGLSAFNEYFILEKIIDQNFSPKPIAKAKFGYIQEFINGTIIDLKEFQSCAVSILSRIHKIKLNTWHNTISPISVIELYWNSLADSHKNTAIIKKKIFY</sequence>
<dbReference type="AlphaFoldDB" id="A0A220VE14"/>
<reference evidence="1 2" key="1">
    <citation type="journal article" date="2016" name="Int. J. Syst. Evol. Microbiol.">
        <title>Paraphotobacterium marinum gen. nov., sp. nov., a member of the family Vibrionaceae, isolated from surface seawater.</title>
        <authorList>
            <person name="Huang Z."/>
            <person name="Dong C."/>
            <person name="Shao Z."/>
        </authorList>
    </citation>
    <scope>NUCLEOTIDE SEQUENCE [LARGE SCALE GENOMIC DNA]</scope>
    <source>
        <strain evidence="1 2">NSCS20N07D</strain>
    </source>
</reference>
<organism evidence="1 2">
    <name type="scientific">Paraphotobacterium marinum</name>
    <dbReference type="NCBI Taxonomy" id="1755811"/>
    <lineage>
        <taxon>Bacteria</taxon>
        <taxon>Pseudomonadati</taxon>
        <taxon>Pseudomonadota</taxon>
        <taxon>Gammaproteobacteria</taxon>
        <taxon>Vibrionales</taxon>
        <taxon>Vibrionaceae</taxon>
        <taxon>Paraphotobacterium</taxon>
    </lineage>
</organism>
<evidence type="ECO:0008006" key="3">
    <source>
        <dbReference type="Google" id="ProtNLM"/>
    </source>
</evidence>
<dbReference type="Proteomes" id="UP000242175">
    <property type="component" value="Chromosome large"/>
</dbReference>